<keyword evidence="7" id="KW-0645">Protease</keyword>
<dbReference type="GO" id="GO:0005615">
    <property type="term" value="C:extracellular space"/>
    <property type="evidence" value="ECO:0007669"/>
    <property type="project" value="TreeGrafter"/>
</dbReference>
<evidence type="ECO:0000256" key="1">
    <source>
        <dbReference type="ARBA" id="ARBA00000098"/>
    </source>
</evidence>
<dbReference type="RefSeq" id="WP_206965739.1">
    <property type="nucleotide sequence ID" value="NZ_JAFLRJ010000261.1"/>
</dbReference>
<dbReference type="InterPro" id="IPR050344">
    <property type="entry name" value="Peptidase_M1_aminopeptidases"/>
</dbReference>
<organism evidence="16 17">
    <name type="scientific">Streptomyces beijiangensis</name>
    <dbReference type="NCBI Taxonomy" id="163361"/>
    <lineage>
        <taxon>Bacteria</taxon>
        <taxon>Bacillati</taxon>
        <taxon>Actinomycetota</taxon>
        <taxon>Actinomycetes</taxon>
        <taxon>Kitasatosporales</taxon>
        <taxon>Streptomycetaceae</taxon>
        <taxon>Streptomyces</taxon>
    </lineage>
</organism>
<dbReference type="SUPFAM" id="SSF55486">
    <property type="entry name" value="Metalloproteases ('zincins'), catalytic domain"/>
    <property type="match status" value="1"/>
</dbReference>
<evidence type="ECO:0000313" key="17">
    <source>
        <dbReference type="Proteomes" id="UP000664167"/>
    </source>
</evidence>
<evidence type="ECO:0000256" key="10">
    <source>
        <dbReference type="ARBA" id="ARBA00022833"/>
    </source>
</evidence>
<keyword evidence="8" id="KW-0479">Metal-binding</keyword>
<dbReference type="SUPFAM" id="SSF63737">
    <property type="entry name" value="Leukotriene A4 hydrolase N-terminal domain"/>
    <property type="match status" value="1"/>
</dbReference>
<feature type="domain" description="Aminopeptidase N-like N-terminal" evidence="15">
    <location>
        <begin position="35"/>
        <end position="209"/>
    </location>
</feature>
<dbReference type="InterPro" id="IPR001930">
    <property type="entry name" value="Peptidase_M1"/>
</dbReference>
<dbReference type="GO" id="GO:0070006">
    <property type="term" value="F:metalloaminopeptidase activity"/>
    <property type="evidence" value="ECO:0007669"/>
    <property type="project" value="TreeGrafter"/>
</dbReference>
<dbReference type="Proteomes" id="UP000664167">
    <property type="component" value="Unassembled WGS sequence"/>
</dbReference>
<dbReference type="GO" id="GO:0006508">
    <property type="term" value="P:proteolysis"/>
    <property type="evidence" value="ECO:0007669"/>
    <property type="project" value="UniProtKB-KW"/>
</dbReference>
<dbReference type="GO" id="GO:0043171">
    <property type="term" value="P:peptide catabolic process"/>
    <property type="evidence" value="ECO:0007669"/>
    <property type="project" value="TreeGrafter"/>
</dbReference>
<dbReference type="EC" id="3.4.11.2" evidence="4"/>
<name>A0A939JI54_9ACTN</name>
<dbReference type="GO" id="GO:0005737">
    <property type="term" value="C:cytoplasm"/>
    <property type="evidence" value="ECO:0007669"/>
    <property type="project" value="TreeGrafter"/>
</dbReference>
<keyword evidence="10" id="KW-0862">Zinc</keyword>
<evidence type="ECO:0000313" key="16">
    <source>
        <dbReference type="EMBL" id="MBO0515163.1"/>
    </source>
</evidence>
<evidence type="ECO:0000256" key="12">
    <source>
        <dbReference type="ARBA" id="ARBA00029811"/>
    </source>
</evidence>
<dbReference type="EMBL" id="JAFLRJ010000261">
    <property type="protein sequence ID" value="MBO0515163.1"/>
    <property type="molecule type" value="Genomic_DNA"/>
</dbReference>
<dbReference type="InterPro" id="IPR027268">
    <property type="entry name" value="Peptidase_M4/M1_CTD_sf"/>
</dbReference>
<evidence type="ECO:0000259" key="14">
    <source>
        <dbReference type="Pfam" id="PF01433"/>
    </source>
</evidence>
<proteinExistence type="inferred from homology"/>
<evidence type="ECO:0000256" key="6">
    <source>
        <dbReference type="ARBA" id="ARBA00022438"/>
    </source>
</evidence>
<comment type="catalytic activity">
    <reaction evidence="1">
        <text>Release of an N-terminal amino acid, Xaa-|-Yaa- from a peptide, amide or arylamide. Xaa is preferably Ala, but may be most amino acids including Pro (slow action). When a terminal hydrophobic residue is followed by a prolyl residue, the two may be released as an intact Xaa-Pro dipeptide.</text>
        <dbReference type="EC" id="3.4.11.2"/>
    </reaction>
</comment>
<keyword evidence="11" id="KW-0482">Metalloprotease</keyword>
<evidence type="ECO:0000259" key="15">
    <source>
        <dbReference type="Pfam" id="PF17900"/>
    </source>
</evidence>
<evidence type="ECO:0000256" key="4">
    <source>
        <dbReference type="ARBA" id="ARBA00012564"/>
    </source>
</evidence>
<sequence>LSTPALAHGFDPEPGAPGVGDPLYPTLGNGGYQVTHYDLTFDFTPVTYDFTGTVKMSAKATQDLSSFNLDLDGPTVDKITVDGRAADFGITQTGTTGYEVTVTPARRLRQGDAFAVVADFHGNGKAPLVSVTGWRFGADGGFASATQSSRCDTFFPCNDTPSDKATWTFHISAPEGYVATANGKLTGKDKRADGSTVWHFALRERMPTELLGIAVVKGTYLYGTSHTGLPLRHVVPQGAEDTYAPIVARTADHLAWLEAKFGKYPFSVYGIHIYGGYTDALENQTLTLMGTNWFKLNADGNPTYENTMVHELTHQWFGDSVTPNDWQQAWLNEGPATYYAAVYSQERGWSVVEDKMKATYEKLDAVRATDGPPGRPKALGGTNIYDGGALVLYALNLQAGQRQFDRIMREWVKRHKDSTYTSELFIQHTVEVTGDRTLDPFLRDWLFGAVNPPMPGHPDWKAAA</sequence>
<keyword evidence="9" id="KW-0378">Hydrolase</keyword>
<dbReference type="PANTHER" id="PTHR11533">
    <property type="entry name" value="PROTEASE M1 ZINC METALLOPROTEASE"/>
    <property type="match status" value="1"/>
</dbReference>
<comment type="cofactor">
    <cofactor evidence="2">
        <name>Zn(2+)</name>
        <dbReference type="ChEBI" id="CHEBI:29105"/>
    </cofactor>
</comment>
<dbReference type="GO" id="GO:0016285">
    <property type="term" value="F:alanyl aminopeptidase activity"/>
    <property type="evidence" value="ECO:0007669"/>
    <property type="project" value="UniProtKB-EC"/>
</dbReference>
<evidence type="ECO:0000256" key="9">
    <source>
        <dbReference type="ARBA" id="ARBA00022801"/>
    </source>
</evidence>
<evidence type="ECO:0000256" key="7">
    <source>
        <dbReference type="ARBA" id="ARBA00022670"/>
    </source>
</evidence>
<gene>
    <name evidence="16" type="ORF">J0695_25705</name>
</gene>
<dbReference type="InterPro" id="IPR042097">
    <property type="entry name" value="Aminopeptidase_N-like_N_sf"/>
</dbReference>
<dbReference type="GO" id="GO:0042277">
    <property type="term" value="F:peptide binding"/>
    <property type="evidence" value="ECO:0007669"/>
    <property type="project" value="TreeGrafter"/>
</dbReference>
<dbReference type="GO" id="GO:0016020">
    <property type="term" value="C:membrane"/>
    <property type="evidence" value="ECO:0007669"/>
    <property type="project" value="TreeGrafter"/>
</dbReference>
<evidence type="ECO:0000256" key="2">
    <source>
        <dbReference type="ARBA" id="ARBA00001947"/>
    </source>
</evidence>
<dbReference type="Gene3D" id="1.10.390.10">
    <property type="entry name" value="Neutral Protease Domain 2"/>
    <property type="match status" value="1"/>
</dbReference>
<evidence type="ECO:0000256" key="3">
    <source>
        <dbReference type="ARBA" id="ARBA00010136"/>
    </source>
</evidence>
<reference evidence="16" key="1">
    <citation type="submission" date="2021-03" db="EMBL/GenBank/DDBJ databases">
        <title>Streptomyces poriferae sp. nov., a novel marine sponge-derived Actinobacteria species with anti-MRSA activity.</title>
        <authorList>
            <person name="Sandoval-Powers M."/>
            <person name="Kralova S."/>
            <person name="Nguyen G.-S."/>
            <person name="Fawwal D."/>
            <person name="Degnes K."/>
            <person name="Klinkenberg G."/>
            <person name="Sletta H."/>
            <person name="Wentzel A."/>
            <person name="Liles M.R."/>
        </authorList>
    </citation>
    <scope>NUCLEOTIDE SEQUENCE</scope>
    <source>
        <strain evidence="16">DSM 41794</strain>
    </source>
</reference>
<dbReference type="CDD" id="cd09603">
    <property type="entry name" value="M1_APN_like"/>
    <property type="match status" value="1"/>
</dbReference>
<protein>
    <recommendedName>
        <fullName evidence="5">Aminopeptidase N</fullName>
        <ecNumber evidence="4">3.4.11.2</ecNumber>
    </recommendedName>
    <alternativeName>
        <fullName evidence="12">Alanine aminopeptidase</fullName>
    </alternativeName>
    <alternativeName>
        <fullName evidence="13">Lysyl aminopeptidase</fullName>
    </alternativeName>
</protein>
<evidence type="ECO:0000256" key="13">
    <source>
        <dbReference type="ARBA" id="ARBA00031533"/>
    </source>
</evidence>
<evidence type="ECO:0000256" key="8">
    <source>
        <dbReference type="ARBA" id="ARBA00022723"/>
    </source>
</evidence>
<comment type="caution">
    <text evidence="16">The sequence shown here is derived from an EMBL/GenBank/DDBJ whole genome shotgun (WGS) entry which is preliminary data.</text>
</comment>
<comment type="similarity">
    <text evidence="3">Belongs to the peptidase M1 family.</text>
</comment>
<dbReference type="InterPro" id="IPR014782">
    <property type="entry name" value="Peptidase_M1_dom"/>
</dbReference>
<dbReference type="PRINTS" id="PR00756">
    <property type="entry name" value="ALADIPTASE"/>
</dbReference>
<keyword evidence="17" id="KW-1185">Reference proteome</keyword>
<dbReference type="AlphaFoldDB" id="A0A939JI54"/>
<feature type="non-terminal residue" evidence="16">
    <location>
        <position position="1"/>
    </location>
</feature>
<dbReference type="PANTHER" id="PTHR11533:SF174">
    <property type="entry name" value="PUROMYCIN-SENSITIVE AMINOPEPTIDASE-RELATED"/>
    <property type="match status" value="1"/>
</dbReference>
<feature type="domain" description="Peptidase M1 membrane alanine aminopeptidase" evidence="14">
    <location>
        <begin position="254"/>
        <end position="445"/>
    </location>
</feature>
<dbReference type="InterPro" id="IPR045357">
    <property type="entry name" value="Aminopeptidase_N-like_N"/>
</dbReference>
<keyword evidence="6" id="KW-0031">Aminopeptidase</keyword>
<evidence type="ECO:0000256" key="11">
    <source>
        <dbReference type="ARBA" id="ARBA00023049"/>
    </source>
</evidence>
<dbReference type="GO" id="GO:0008270">
    <property type="term" value="F:zinc ion binding"/>
    <property type="evidence" value="ECO:0007669"/>
    <property type="project" value="InterPro"/>
</dbReference>
<dbReference type="Pfam" id="PF01433">
    <property type="entry name" value="Peptidase_M1"/>
    <property type="match status" value="1"/>
</dbReference>
<evidence type="ECO:0000256" key="5">
    <source>
        <dbReference type="ARBA" id="ARBA00015611"/>
    </source>
</evidence>
<dbReference type="Pfam" id="PF17900">
    <property type="entry name" value="Peptidase_M1_N"/>
    <property type="match status" value="1"/>
</dbReference>
<accession>A0A939JI54</accession>
<dbReference type="Gene3D" id="2.60.40.1730">
    <property type="entry name" value="tricorn interacting facor f3 domain"/>
    <property type="match status" value="1"/>
</dbReference>